<keyword evidence="5" id="KW-0238">DNA-binding</keyword>
<evidence type="ECO:0000256" key="4">
    <source>
        <dbReference type="ARBA" id="ARBA00023015"/>
    </source>
</evidence>
<dbReference type="PANTHER" id="PTHR31313">
    <property type="entry name" value="TY1 ENHANCER ACTIVATOR"/>
    <property type="match status" value="1"/>
</dbReference>
<evidence type="ECO:0000256" key="1">
    <source>
        <dbReference type="ARBA" id="ARBA00004123"/>
    </source>
</evidence>
<evidence type="ECO:0000256" key="8">
    <source>
        <dbReference type="SAM" id="MobiDB-lite"/>
    </source>
</evidence>
<organism evidence="9 10">
    <name type="scientific">Purpureocillium lavendulum</name>
    <dbReference type="NCBI Taxonomy" id="1247861"/>
    <lineage>
        <taxon>Eukaryota</taxon>
        <taxon>Fungi</taxon>
        <taxon>Dikarya</taxon>
        <taxon>Ascomycota</taxon>
        <taxon>Pezizomycotina</taxon>
        <taxon>Sordariomycetes</taxon>
        <taxon>Hypocreomycetidae</taxon>
        <taxon>Hypocreales</taxon>
        <taxon>Ophiocordycipitaceae</taxon>
        <taxon>Purpureocillium</taxon>
    </lineage>
</organism>
<keyword evidence="10" id="KW-1185">Reference proteome</keyword>
<dbReference type="PANTHER" id="PTHR31313:SF4">
    <property type="entry name" value="CONIDIAL DEVELOPMENT PROTEIN FLUFFY"/>
    <property type="match status" value="1"/>
</dbReference>
<proteinExistence type="predicted"/>
<comment type="subcellular location">
    <subcellularLocation>
        <location evidence="1">Nucleus</location>
    </subcellularLocation>
</comment>
<accession>A0AB34FEK6</accession>
<dbReference type="Proteomes" id="UP001163105">
    <property type="component" value="Unassembled WGS sequence"/>
</dbReference>
<feature type="region of interest" description="Disordered" evidence="8">
    <location>
        <begin position="248"/>
        <end position="290"/>
    </location>
</feature>
<dbReference type="Gene3D" id="4.10.240.10">
    <property type="entry name" value="Zn(2)-C6 fungal-type DNA-binding domain"/>
    <property type="match status" value="1"/>
</dbReference>
<gene>
    <name evidence="9" type="ORF">O9K51_09706</name>
</gene>
<feature type="compositionally biased region" description="Low complexity" evidence="8">
    <location>
        <begin position="273"/>
        <end position="286"/>
    </location>
</feature>
<dbReference type="CDD" id="cd00067">
    <property type="entry name" value="GAL4"/>
    <property type="match status" value="1"/>
</dbReference>
<dbReference type="GO" id="GO:0005634">
    <property type="term" value="C:nucleus"/>
    <property type="evidence" value="ECO:0007669"/>
    <property type="project" value="UniProtKB-SubCell"/>
</dbReference>
<evidence type="ECO:0000256" key="5">
    <source>
        <dbReference type="ARBA" id="ARBA00023125"/>
    </source>
</evidence>
<dbReference type="InterPro" id="IPR036864">
    <property type="entry name" value="Zn2-C6_fun-type_DNA-bd_sf"/>
</dbReference>
<dbReference type="GO" id="GO:0008270">
    <property type="term" value="F:zinc ion binding"/>
    <property type="evidence" value="ECO:0007669"/>
    <property type="project" value="InterPro"/>
</dbReference>
<evidence type="ECO:0000256" key="6">
    <source>
        <dbReference type="ARBA" id="ARBA00023163"/>
    </source>
</evidence>
<dbReference type="GO" id="GO:0000981">
    <property type="term" value="F:DNA-binding transcription factor activity, RNA polymerase II-specific"/>
    <property type="evidence" value="ECO:0007669"/>
    <property type="project" value="InterPro"/>
</dbReference>
<comment type="caution">
    <text evidence="9">The sequence shown here is derived from an EMBL/GenBank/DDBJ whole genome shotgun (WGS) entry which is preliminary data.</text>
</comment>
<dbReference type="InterPro" id="IPR001138">
    <property type="entry name" value="Zn2Cys6_DnaBD"/>
</dbReference>
<dbReference type="InterPro" id="IPR051615">
    <property type="entry name" value="Transcr_Regulatory_Elem"/>
</dbReference>
<keyword evidence="2" id="KW-0479">Metal-binding</keyword>
<keyword evidence="3" id="KW-0862">Zinc</keyword>
<dbReference type="EMBL" id="JAQHRD010000010">
    <property type="protein sequence ID" value="KAJ6437878.1"/>
    <property type="molecule type" value="Genomic_DNA"/>
</dbReference>
<evidence type="ECO:0000256" key="7">
    <source>
        <dbReference type="ARBA" id="ARBA00023242"/>
    </source>
</evidence>
<dbReference type="CDD" id="cd12148">
    <property type="entry name" value="fungal_TF_MHR"/>
    <property type="match status" value="1"/>
</dbReference>
<feature type="compositionally biased region" description="Polar residues" evidence="8">
    <location>
        <begin position="261"/>
        <end position="272"/>
    </location>
</feature>
<evidence type="ECO:0000313" key="10">
    <source>
        <dbReference type="Proteomes" id="UP001163105"/>
    </source>
</evidence>
<sequence length="754" mass="81438">MSLSHCHSDICIPAHQNDDPGNAAREYQDLAVPVPSPPPDPKVQPEKDTGLLGGARDHLLLHTFERRTNQYTSHRAPLTLSSPSANPVSVSTTVFPENILVLVAQRCDGEDPCERCKKAGQECVFDHSRRDSKDDLRAEIERLRRTNERSDALLDALSSMNDAETYHKVAQGLMDSTVTRQSIYNDLPTQLRVSGLSLSVPAGVIASSLRRNSQAASSVGASSTDVRPATCPHCFGILPAASSLADRDECSGRTSERHPSAESQSEANWLTTPGSAAGSPSLPSLSGDEKLQQVSPWTRTGWSIETIRTHLESLLMLDYLPFCLLCKDPFLQDFASGEGRYCSPALVNSLLALSTRIVDEHQQAHPQKDEQEPKNYLVSAAQDGSPSSGCSDSQALFDEAEALISGHGQPGSLPDIQALGMLALYQASCGHEAEARELAEAFAAAITELCLKQPVAADSQDNQYALVRATTYCGAISLVRILKLLTAQPSGMHVTMLQDDGVTLDQPPCAYGPNNAPVLSSESPSEHGSQLSSLQLIPAKVFQLTEWVYKVLASPQTATNDELELVYHRCLDWYESFFSMLKTDGSNSSFVLFIQPHVSASLEGLSVHPREICLQAAQSILALSQSYAGIFGLHRVSPLVPYFVCAAGLLSLAVEEAGHGMLGPVPIPQLHNADEIAVKPAKSPEDTIKKESDDEAMDVDTYHSYASDTKRHTAPSYVNMPALAHARLLLSKMSEVHPAAILAEGMLHRAPGMN</sequence>
<keyword evidence="4" id="KW-0805">Transcription regulation</keyword>
<keyword evidence="6" id="KW-0804">Transcription</keyword>
<reference evidence="9" key="1">
    <citation type="submission" date="2023-01" db="EMBL/GenBank/DDBJ databases">
        <title>The growth and conidiation of Purpureocillium lavendulum are regulated by nitrogen source and histone H3K14 acetylation.</title>
        <authorList>
            <person name="Tang P."/>
            <person name="Han J."/>
            <person name="Zhang C."/>
            <person name="Tang P."/>
            <person name="Qi F."/>
            <person name="Zhang K."/>
            <person name="Liang L."/>
        </authorList>
    </citation>
    <scope>NUCLEOTIDE SEQUENCE</scope>
    <source>
        <strain evidence="9">YMF1.00683</strain>
    </source>
</reference>
<keyword evidence="7" id="KW-0539">Nucleus</keyword>
<name>A0AB34FEK6_9HYPO</name>
<feature type="compositionally biased region" description="Basic and acidic residues" evidence="8">
    <location>
        <begin position="248"/>
        <end position="260"/>
    </location>
</feature>
<protein>
    <submittedName>
        <fullName evidence="9">Nitrate assimilation regulatory protein nirA</fullName>
    </submittedName>
</protein>
<evidence type="ECO:0000256" key="3">
    <source>
        <dbReference type="ARBA" id="ARBA00022833"/>
    </source>
</evidence>
<evidence type="ECO:0000256" key="2">
    <source>
        <dbReference type="ARBA" id="ARBA00022723"/>
    </source>
</evidence>
<evidence type="ECO:0000313" key="9">
    <source>
        <dbReference type="EMBL" id="KAJ6437878.1"/>
    </source>
</evidence>
<dbReference type="GO" id="GO:0003677">
    <property type="term" value="F:DNA binding"/>
    <property type="evidence" value="ECO:0007669"/>
    <property type="project" value="UniProtKB-KW"/>
</dbReference>
<dbReference type="AlphaFoldDB" id="A0AB34FEK6"/>